<organism evidence="1 2">
    <name type="scientific">Pistacia atlantica</name>
    <dbReference type="NCBI Taxonomy" id="434234"/>
    <lineage>
        <taxon>Eukaryota</taxon>
        <taxon>Viridiplantae</taxon>
        <taxon>Streptophyta</taxon>
        <taxon>Embryophyta</taxon>
        <taxon>Tracheophyta</taxon>
        <taxon>Spermatophyta</taxon>
        <taxon>Magnoliopsida</taxon>
        <taxon>eudicotyledons</taxon>
        <taxon>Gunneridae</taxon>
        <taxon>Pentapetalae</taxon>
        <taxon>rosids</taxon>
        <taxon>malvids</taxon>
        <taxon>Sapindales</taxon>
        <taxon>Anacardiaceae</taxon>
        <taxon>Pistacia</taxon>
    </lineage>
</organism>
<name>A0ACC1BV91_9ROSI</name>
<proteinExistence type="predicted"/>
<keyword evidence="2" id="KW-1185">Reference proteome</keyword>
<protein>
    <submittedName>
        <fullName evidence="1">Uncharacterized protein</fullName>
    </submittedName>
</protein>
<dbReference type="EMBL" id="CM047899">
    <property type="protein sequence ID" value="KAJ0102971.1"/>
    <property type="molecule type" value="Genomic_DNA"/>
</dbReference>
<sequence>MLLTEIDHFSHSHRLKLMPVEAPYQSFIFTRNAQELNQTSLINISRNANFKFYEENLRGGVRICDACGKDIQGFLYQCSHEKAFDLHPCCAKLKETLTGPGGIKLYLTNKTIGGEAISLVLQTVNGHLALQNIAVPSQEVALLSGQSSMLRKAKTFCKKALLYIRLVVSAIFVLNINPNLSCENTGELVLDQVTVLKTFLEQVLKSQMGRIHPSHADHELELKSFEKTYKCKGCKEPGFGSRYRCELCDYDLHKECMFPSTTTDHDFFENSTFKFFVQPPQNCSCAKCQRYCDACGKPIKGFVYHDEKKGWDLHPCCRNLPSKLRVDDVKFDLCDKVLSKCLWCNKKNREGTVSGVRGWTYVSKCNELHFHVNCATEMALEGWDKGTYNDDYSLALQKVELPIQRHNRNQRNGNKFIRMVKIFFKTIAAILLGDPTITLTCLLVEFLAN</sequence>
<gene>
    <name evidence="1" type="ORF">Patl1_06381</name>
</gene>
<evidence type="ECO:0000313" key="1">
    <source>
        <dbReference type="EMBL" id="KAJ0102971.1"/>
    </source>
</evidence>
<evidence type="ECO:0000313" key="2">
    <source>
        <dbReference type="Proteomes" id="UP001164250"/>
    </source>
</evidence>
<accession>A0ACC1BV91</accession>
<dbReference type="Proteomes" id="UP001164250">
    <property type="component" value="Chromosome 3"/>
</dbReference>
<reference evidence="2" key="1">
    <citation type="journal article" date="2023" name="G3 (Bethesda)">
        <title>Genome assembly and association tests identify interacting loci associated with vigor, precocity, and sex in interspecific pistachio rootstocks.</title>
        <authorList>
            <person name="Palmer W."/>
            <person name="Jacygrad E."/>
            <person name="Sagayaradj S."/>
            <person name="Cavanaugh K."/>
            <person name="Han R."/>
            <person name="Bertier L."/>
            <person name="Beede B."/>
            <person name="Kafkas S."/>
            <person name="Golino D."/>
            <person name="Preece J."/>
            <person name="Michelmore R."/>
        </authorList>
    </citation>
    <scope>NUCLEOTIDE SEQUENCE [LARGE SCALE GENOMIC DNA]</scope>
</reference>
<comment type="caution">
    <text evidence="1">The sequence shown here is derived from an EMBL/GenBank/DDBJ whole genome shotgun (WGS) entry which is preliminary data.</text>
</comment>